<dbReference type="EMBL" id="JRMP02000029">
    <property type="protein sequence ID" value="TLD91737.1"/>
    <property type="molecule type" value="Genomic_DNA"/>
</dbReference>
<feature type="region of interest" description="Disordered" evidence="1">
    <location>
        <begin position="55"/>
        <end position="137"/>
    </location>
</feature>
<accession>A0A4U8SZQ8</accession>
<organism evidence="2 3">
    <name type="scientific">Helicobacter saguini</name>
    <dbReference type="NCBI Taxonomy" id="1548018"/>
    <lineage>
        <taxon>Bacteria</taxon>
        <taxon>Pseudomonadati</taxon>
        <taxon>Campylobacterota</taxon>
        <taxon>Epsilonproteobacteria</taxon>
        <taxon>Campylobacterales</taxon>
        <taxon>Helicobacteraceae</taxon>
        <taxon>Helicobacter</taxon>
    </lineage>
</organism>
<evidence type="ECO:0000313" key="2">
    <source>
        <dbReference type="EMBL" id="TLD91737.1"/>
    </source>
</evidence>
<feature type="region of interest" description="Disordered" evidence="1">
    <location>
        <begin position="166"/>
        <end position="210"/>
    </location>
</feature>
<feature type="compositionally biased region" description="Basic and acidic residues" evidence="1">
    <location>
        <begin position="93"/>
        <end position="103"/>
    </location>
</feature>
<dbReference type="Proteomes" id="UP000029714">
    <property type="component" value="Unassembled WGS sequence"/>
</dbReference>
<dbReference type="RefSeq" id="WP_034570235.1">
    <property type="nucleotide sequence ID" value="NZ_JRMP02000029.1"/>
</dbReference>
<name>A0A4U8SZQ8_9HELI</name>
<sequence length="479" mass="56493">MNEDVIDIDSVTFENDDSYNEANSFNEPVVDNSFEQTPAQISRSENEAELRELARQNERYNKNNEREFANTQDSINNDISENNDISNTQIQDNTKRSNEKKSQSLESQMVNENSKEQVAQEMAKERENKNVQKSPETLAMQKRFENLNKEIEQDKQMHFQNIANHPTADIVEPQTNTQIKAKQQDSESKENENNQNANLESNNKDSKKEKKQIDNMLYVEHDQNLDFFNRKPYQRDALWEQNQQGEIGLNKFANDFPAIKKVFDLNDEINSLKKENQELENPQEQKRNHFDKEKFDKNQRRIDEAEQELDKALDNLTKVRSFADLIRAIYMLNEARFEMKEANKIMQNDPQIREIMEAHQQGKILTKENLIKGLTYLKANSYDKLRDAVIERQKEHNMAKNIDNEIEKYKGSISQAQKSIHIQNIQNSLNECEKTLPKFNKPNRYQRLVEKSNHYIKEHNKELSKNKTQETNINQSRSR</sequence>
<feature type="region of interest" description="Disordered" evidence="1">
    <location>
        <begin position="274"/>
        <end position="299"/>
    </location>
</feature>
<reference evidence="2 3" key="1">
    <citation type="journal article" date="2014" name="Genome Announc.">
        <title>Draft genome sequences of eight enterohepatic helicobacter species isolated from both laboratory and wild rodents.</title>
        <authorList>
            <person name="Sheh A."/>
            <person name="Shen Z."/>
            <person name="Fox J.G."/>
        </authorList>
    </citation>
    <scope>NUCLEOTIDE SEQUENCE [LARGE SCALE GENOMIC DNA]</scope>
    <source>
        <strain evidence="2 3">MIT 97-6194</strain>
    </source>
</reference>
<dbReference type="OrthoDB" id="5351764at2"/>
<dbReference type="AlphaFoldDB" id="A0A4U8SZQ8"/>
<feature type="region of interest" description="Disordered" evidence="1">
    <location>
        <begin position="1"/>
        <end position="32"/>
    </location>
</feature>
<evidence type="ECO:0000313" key="3">
    <source>
        <dbReference type="Proteomes" id="UP000029714"/>
    </source>
</evidence>
<feature type="compositionally biased region" description="Basic and acidic residues" evidence="1">
    <location>
        <begin position="55"/>
        <end position="68"/>
    </location>
</feature>
<feature type="compositionally biased region" description="Low complexity" evidence="1">
    <location>
        <begin position="73"/>
        <end position="87"/>
    </location>
</feature>
<reference evidence="2 3" key="2">
    <citation type="journal article" date="2016" name="Infect. Immun.">
        <title>Helicobacter saguini, a Novel Helicobacter Isolated from Cotton-Top Tamarins with Ulcerative Colitis, Has Proinflammatory Properties and Induces Typhlocolitis and Dysplasia in Gnotobiotic IL-10-/- Mice.</title>
        <authorList>
            <person name="Shen Z."/>
            <person name="Mannion A."/>
            <person name="Whary M.T."/>
            <person name="Muthupalani S."/>
            <person name="Sheh A."/>
            <person name="Feng Y."/>
            <person name="Gong G."/>
            <person name="Vandamme P."/>
            <person name="Holcombe H.R."/>
            <person name="Paster B.J."/>
            <person name="Fox J.G."/>
        </authorList>
    </citation>
    <scope>NUCLEOTIDE SEQUENCE [LARGE SCALE GENOMIC DNA]</scope>
    <source>
        <strain evidence="2 3">MIT 97-6194</strain>
    </source>
</reference>
<comment type="caution">
    <text evidence="2">The sequence shown here is derived from an EMBL/GenBank/DDBJ whole genome shotgun (WGS) entry which is preliminary data.</text>
</comment>
<proteinExistence type="predicted"/>
<protein>
    <submittedName>
        <fullName evidence="2">Uncharacterized protein</fullName>
    </submittedName>
</protein>
<dbReference type="STRING" id="1548018.LS64_02640"/>
<feature type="compositionally biased region" description="Basic and acidic residues" evidence="1">
    <location>
        <begin position="182"/>
        <end position="192"/>
    </location>
</feature>
<evidence type="ECO:0000256" key="1">
    <source>
        <dbReference type="SAM" id="MobiDB-lite"/>
    </source>
</evidence>
<keyword evidence="3" id="KW-1185">Reference proteome</keyword>
<gene>
    <name evidence="2" type="ORF">LS64_011455</name>
</gene>